<dbReference type="Proteomes" id="UP001313282">
    <property type="component" value="Unassembled WGS sequence"/>
</dbReference>
<evidence type="ECO:0000313" key="1">
    <source>
        <dbReference type="EMBL" id="KAK6357437.1"/>
    </source>
</evidence>
<organism evidence="1 2">
    <name type="scientific">Orbilia javanica</name>
    <dbReference type="NCBI Taxonomy" id="47235"/>
    <lineage>
        <taxon>Eukaryota</taxon>
        <taxon>Fungi</taxon>
        <taxon>Dikarya</taxon>
        <taxon>Ascomycota</taxon>
        <taxon>Pezizomycotina</taxon>
        <taxon>Orbiliomycetes</taxon>
        <taxon>Orbiliales</taxon>
        <taxon>Orbiliaceae</taxon>
        <taxon>Orbilia</taxon>
    </lineage>
</organism>
<dbReference type="Pfam" id="PF08939">
    <property type="entry name" value="Bles03"/>
    <property type="match status" value="1"/>
</dbReference>
<accession>A0AAN8N929</accession>
<dbReference type="EMBL" id="JAVHNR010000001">
    <property type="protein sequence ID" value="KAK6357437.1"/>
    <property type="molecule type" value="Genomic_DNA"/>
</dbReference>
<comment type="caution">
    <text evidence="1">The sequence shown here is derived from an EMBL/GenBank/DDBJ whole genome shotgun (WGS) entry which is preliminary data.</text>
</comment>
<evidence type="ECO:0000313" key="2">
    <source>
        <dbReference type="Proteomes" id="UP001313282"/>
    </source>
</evidence>
<gene>
    <name evidence="1" type="ORF">TWF718_001748</name>
</gene>
<keyword evidence="2" id="KW-1185">Reference proteome</keyword>
<protein>
    <submittedName>
        <fullName evidence="1">Uncharacterized protein</fullName>
    </submittedName>
</protein>
<reference evidence="1 2" key="1">
    <citation type="submission" date="2019-10" db="EMBL/GenBank/DDBJ databases">
        <authorList>
            <person name="Palmer J.M."/>
        </authorList>
    </citation>
    <scope>NUCLEOTIDE SEQUENCE [LARGE SCALE GENOMIC DNA]</scope>
    <source>
        <strain evidence="1 2">TWF718</strain>
    </source>
</reference>
<name>A0AAN8N929_9PEZI</name>
<dbReference type="AlphaFoldDB" id="A0AAN8N929"/>
<dbReference type="InterPro" id="IPR015034">
    <property type="entry name" value="Bles03"/>
</dbReference>
<sequence>MASRIPITHLRPRKCRFQQARFNSTSTWKAASEKQGRPLIRYLRRRDHVVDQFHYHFTIPGNEPPKNTRAPNTPSNVTTVGETPRITLVYPNGNGPTIDYTTGGGGDGSLELRMRSVKMGQKIPRKSGALTGLEIAGVKALTLPVFEGPSNTIHLNEFLKKYQPSAVSYKSINGGWIFVKQDNSNPGYPMSKPDAYACEVKSRELLEKAIERFRTYDSSQAEYTSQAAGQEKKPVPYLFERVFKSSAQELRDLAVKHNYTRGGWFIYCPSGQVDKIFSDLSKSLISGELGRTSAHSVKVTASDSPKVPHNVHIVSVIVSDAWDKEANKKVLDVLLYMHGLTPQGCKPELFVQLGYGHLHKSKEDSCTFTPKDYYTKDEVSEAKFAFGKEYTFQREKILGNRLKSGLIDIPAAWNKTSKAAN</sequence>
<dbReference type="Gene3D" id="3.30.760.10">
    <property type="entry name" value="RNA Cap, Translation Initiation Factor Eif4e"/>
    <property type="match status" value="1"/>
</dbReference>
<dbReference type="InterPro" id="IPR023398">
    <property type="entry name" value="TIF_eIF4e-like"/>
</dbReference>
<proteinExistence type="predicted"/>
<dbReference type="SUPFAM" id="SSF55418">
    <property type="entry name" value="eIF4e-like"/>
    <property type="match status" value="1"/>
</dbReference>